<accession>J9EP22</accession>
<dbReference type="EMBL" id="ADBV01001905">
    <property type="protein sequence ID" value="EJW83948.1"/>
    <property type="molecule type" value="Genomic_DNA"/>
</dbReference>
<sequence>MTTIELISTKTMKCGVREREGKEKIKCTKWRVERKVAFMKNDELFMLIYKLKGWIN</sequence>
<proteinExistence type="predicted"/>
<evidence type="ECO:0000313" key="2">
    <source>
        <dbReference type="Proteomes" id="UP000004810"/>
    </source>
</evidence>
<comment type="caution">
    <text evidence="1">The sequence shown here is derived from an EMBL/GenBank/DDBJ whole genome shotgun (WGS) entry which is preliminary data.</text>
</comment>
<protein>
    <submittedName>
        <fullName evidence="1">Uncharacterized protein</fullName>
    </submittedName>
</protein>
<reference evidence="2" key="1">
    <citation type="submission" date="2012-08" db="EMBL/GenBank/DDBJ databases">
        <title>The Genome Sequence of Wuchereria bancrofti.</title>
        <authorList>
            <person name="Nutman T.B."/>
            <person name="Fink D.L."/>
            <person name="Russ C."/>
            <person name="Young S."/>
            <person name="Zeng Q."/>
            <person name="Koehrsen M."/>
            <person name="Alvarado L."/>
            <person name="Berlin A."/>
            <person name="Chapman S.B."/>
            <person name="Chen Z."/>
            <person name="Freedman E."/>
            <person name="Gellesch M."/>
            <person name="Goldberg J."/>
            <person name="Griggs A."/>
            <person name="Gujja S."/>
            <person name="Heilman E.R."/>
            <person name="Heiman D."/>
            <person name="Hepburn T."/>
            <person name="Howarth C."/>
            <person name="Jen D."/>
            <person name="Larson L."/>
            <person name="Lewis B."/>
            <person name="Mehta T."/>
            <person name="Park D."/>
            <person name="Pearson M."/>
            <person name="Roberts A."/>
            <person name="Saif S."/>
            <person name="Shea T."/>
            <person name="Shenoy N."/>
            <person name="Sisk P."/>
            <person name="Stolte C."/>
            <person name="Sykes S."/>
            <person name="Walk T."/>
            <person name="White J."/>
            <person name="Yandava C."/>
            <person name="Haas B."/>
            <person name="Henn M.R."/>
            <person name="Nusbaum C."/>
            <person name="Birren B."/>
        </authorList>
    </citation>
    <scope>NUCLEOTIDE SEQUENCE [LARGE SCALE GENOMIC DNA]</scope>
    <source>
        <strain evidence="2">NA</strain>
    </source>
</reference>
<gene>
    <name evidence="1" type="ORF">WUBG_05141</name>
</gene>
<dbReference type="Proteomes" id="UP000004810">
    <property type="component" value="Unassembled WGS sequence"/>
</dbReference>
<evidence type="ECO:0000313" key="1">
    <source>
        <dbReference type="EMBL" id="EJW83948.1"/>
    </source>
</evidence>
<name>J9EP22_WUCBA</name>
<dbReference type="AlphaFoldDB" id="J9EP22"/>
<organism evidence="1 2">
    <name type="scientific">Wuchereria bancrofti</name>
    <dbReference type="NCBI Taxonomy" id="6293"/>
    <lineage>
        <taxon>Eukaryota</taxon>
        <taxon>Metazoa</taxon>
        <taxon>Ecdysozoa</taxon>
        <taxon>Nematoda</taxon>
        <taxon>Chromadorea</taxon>
        <taxon>Rhabditida</taxon>
        <taxon>Spirurina</taxon>
        <taxon>Spiruromorpha</taxon>
        <taxon>Filarioidea</taxon>
        <taxon>Onchocercidae</taxon>
        <taxon>Wuchereria</taxon>
    </lineage>
</organism>